<feature type="transmembrane region" description="Helical" evidence="3">
    <location>
        <begin position="7"/>
        <end position="26"/>
    </location>
</feature>
<dbReference type="PIRSF" id="PIRSF016661">
    <property type="entry name" value="BioY"/>
    <property type="match status" value="1"/>
</dbReference>
<keyword evidence="3" id="KW-0812">Transmembrane</keyword>
<feature type="transmembrane region" description="Helical" evidence="3">
    <location>
        <begin position="32"/>
        <end position="50"/>
    </location>
</feature>
<dbReference type="EMBL" id="PYHP01000019">
    <property type="protein sequence ID" value="PUA39934.1"/>
    <property type="molecule type" value="Genomic_DNA"/>
</dbReference>
<gene>
    <name evidence="4" type="ORF">C8Z91_07600</name>
</gene>
<dbReference type="AlphaFoldDB" id="A0A2T6G706"/>
<accession>A0A2T6G706</accession>
<dbReference type="PANTHER" id="PTHR34295:SF1">
    <property type="entry name" value="BIOTIN TRANSPORTER BIOY"/>
    <property type="match status" value="1"/>
</dbReference>
<dbReference type="InterPro" id="IPR003784">
    <property type="entry name" value="BioY"/>
</dbReference>
<evidence type="ECO:0000313" key="4">
    <source>
        <dbReference type="EMBL" id="PUA39934.1"/>
    </source>
</evidence>
<dbReference type="Proteomes" id="UP000244184">
    <property type="component" value="Unassembled WGS sequence"/>
</dbReference>
<feature type="transmembrane region" description="Helical" evidence="3">
    <location>
        <begin position="57"/>
        <end position="75"/>
    </location>
</feature>
<evidence type="ECO:0000256" key="2">
    <source>
        <dbReference type="PIRNR" id="PIRNR016661"/>
    </source>
</evidence>
<name>A0A2T6G706_9BACL</name>
<dbReference type="Pfam" id="PF02632">
    <property type="entry name" value="BioY"/>
    <property type="match status" value="1"/>
</dbReference>
<dbReference type="PANTHER" id="PTHR34295">
    <property type="entry name" value="BIOTIN TRANSPORTER BIOY"/>
    <property type="match status" value="1"/>
</dbReference>
<sequence>MNMKLTLRGIVFSALFAALVVLFGFISIPLGFTPVPITLQTLAVMLAGGLLGARYGFFSMALIVVLTAIGFPLLHGTGGLSVLLGPTGGYVFMWPISALLIGWLLPRIRIRGVWGYTVSFLVLELFGSLLLYVSGVPWLAYVTGMSFSKALVAGCYPYLIGDAIKVAAATLIIASVRQVFPPERLTGEGIPLE</sequence>
<keyword evidence="2" id="KW-1003">Cell membrane</keyword>
<proteinExistence type="inferred from homology"/>
<keyword evidence="2 3" id="KW-0472">Membrane</keyword>
<keyword evidence="2" id="KW-0813">Transport</keyword>
<organism evidence="4 5">
    <name type="scientific">Paenibacillus elgii</name>
    <dbReference type="NCBI Taxonomy" id="189691"/>
    <lineage>
        <taxon>Bacteria</taxon>
        <taxon>Bacillati</taxon>
        <taxon>Bacillota</taxon>
        <taxon>Bacilli</taxon>
        <taxon>Bacillales</taxon>
        <taxon>Paenibacillaceae</taxon>
        <taxon>Paenibacillus</taxon>
    </lineage>
</organism>
<dbReference type="Gene3D" id="1.10.1760.20">
    <property type="match status" value="1"/>
</dbReference>
<feature type="transmembrane region" description="Helical" evidence="3">
    <location>
        <begin position="87"/>
        <end position="106"/>
    </location>
</feature>
<comment type="subcellular location">
    <subcellularLocation>
        <location evidence="2">Cell membrane</location>
        <topology evidence="2">Multi-pass membrane protein</topology>
    </subcellularLocation>
</comment>
<evidence type="ECO:0000313" key="5">
    <source>
        <dbReference type="Proteomes" id="UP000244184"/>
    </source>
</evidence>
<protein>
    <recommendedName>
        <fullName evidence="2">Biotin transporter</fullName>
    </recommendedName>
</protein>
<evidence type="ECO:0000256" key="1">
    <source>
        <dbReference type="ARBA" id="ARBA00010692"/>
    </source>
</evidence>
<dbReference type="GO" id="GO:0005886">
    <property type="term" value="C:plasma membrane"/>
    <property type="evidence" value="ECO:0007669"/>
    <property type="project" value="UniProtKB-SubCell"/>
</dbReference>
<keyword evidence="3" id="KW-1133">Transmembrane helix</keyword>
<evidence type="ECO:0000256" key="3">
    <source>
        <dbReference type="SAM" id="Phobius"/>
    </source>
</evidence>
<feature type="transmembrane region" description="Helical" evidence="3">
    <location>
        <begin position="138"/>
        <end position="159"/>
    </location>
</feature>
<feature type="transmembrane region" description="Helical" evidence="3">
    <location>
        <begin position="113"/>
        <end position="132"/>
    </location>
</feature>
<dbReference type="GO" id="GO:0015225">
    <property type="term" value="F:biotin transmembrane transporter activity"/>
    <property type="evidence" value="ECO:0007669"/>
    <property type="project" value="UniProtKB-UniRule"/>
</dbReference>
<comment type="similarity">
    <text evidence="1 2">Belongs to the BioY family.</text>
</comment>
<comment type="caution">
    <text evidence="4">The sequence shown here is derived from an EMBL/GenBank/DDBJ whole genome shotgun (WGS) entry which is preliminary data.</text>
</comment>
<reference evidence="4 5" key="1">
    <citation type="submission" date="2018-03" db="EMBL/GenBank/DDBJ databases">
        <title>Genome sequence of Paenibacillus elgii strain AC13 an antimicrobial compound producing bacteria.</title>
        <authorList>
            <person name="Kurokawa A.S."/>
            <person name="Araujo J.F."/>
            <person name="Costa R.A."/>
            <person name="Ortega D.B."/>
            <person name="Pires A.S."/>
            <person name="Pappas G.J.Jr."/>
            <person name="Franco O.L."/>
            <person name="Barreto C."/>
            <person name="Magalhaes B.S."/>
            <person name="Kruger R.H."/>
        </authorList>
    </citation>
    <scope>NUCLEOTIDE SEQUENCE [LARGE SCALE GENOMIC DNA]</scope>
    <source>
        <strain evidence="4 5">AC13</strain>
    </source>
</reference>